<evidence type="ECO:0000313" key="3">
    <source>
        <dbReference type="Proteomes" id="UP001210720"/>
    </source>
</evidence>
<evidence type="ECO:0000256" key="1">
    <source>
        <dbReference type="SAM" id="SignalP"/>
    </source>
</evidence>
<dbReference type="EMBL" id="JAQIOY010000003">
    <property type="protein sequence ID" value="MDA7425205.1"/>
    <property type="molecule type" value="Genomic_DNA"/>
</dbReference>
<evidence type="ECO:0000313" key="2">
    <source>
        <dbReference type="EMBL" id="MDA7425205.1"/>
    </source>
</evidence>
<dbReference type="RefSeq" id="WP_271432553.1">
    <property type="nucleotide sequence ID" value="NZ_JAQIOY010000003.1"/>
</dbReference>
<proteinExistence type="predicted"/>
<accession>A0ABT4XTC8</accession>
<feature type="signal peptide" evidence="1">
    <location>
        <begin position="1"/>
        <end position="23"/>
    </location>
</feature>
<dbReference type="Proteomes" id="UP001210720">
    <property type="component" value="Unassembled WGS sequence"/>
</dbReference>
<comment type="caution">
    <text evidence="2">The sequence shown here is derived from an EMBL/GenBank/DDBJ whole genome shotgun (WGS) entry which is preliminary data.</text>
</comment>
<reference evidence="2 3" key="1">
    <citation type="submission" date="2023-01" db="EMBL/GenBank/DDBJ databases">
        <title>Thalassococcus onchidii sp. nov., isolated from a marine invertebrate from the South China Sea.</title>
        <authorList>
            <person name="Xu S."/>
            <person name="Liu Z."/>
            <person name="Xu Y."/>
        </authorList>
    </citation>
    <scope>NUCLEOTIDE SEQUENCE [LARGE SCALE GENOMIC DNA]</scope>
    <source>
        <strain evidence="2 3">KCTC 32084</strain>
    </source>
</reference>
<keyword evidence="1" id="KW-0732">Signal</keyword>
<keyword evidence="3" id="KW-1185">Reference proteome</keyword>
<protein>
    <submittedName>
        <fullName evidence="2">Uncharacterized protein</fullName>
    </submittedName>
</protein>
<name>A0ABT4XTC8_9RHOB</name>
<sequence length="104" mass="11069">MTRTTFLAASMMVCATAALSSGAGETKAEGVSFLVDGALTYEVFEASIEHVDLAGCPAQFDPDVVFCRMTLASDLAHVFAFSFDGDQPLLAVKSYELDDGFLPF</sequence>
<feature type="chain" id="PRO_5046664457" evidence="1">
    <location>
        <begin position="24"/>
        <end position="104"/>
    </location>
</feature>
<organism evidence="2 3">
    <name type="scientific">Thalassococcus lentus</name>
    <dbReference type="NCBI Taxonomy" id="1210524"/>
    <lineage>
        <taxon>Bacteria</taxon>
        <taxon>Pseudomonadati</taxon>
        <taxon>Pseudomonadota</taxon>
        <taxon>Alphaproteobacteria</taxon>
        <taxon>Rhodobacterales</taxon>
        <taxon>Roseobacteraceae</taxon>
        <taxon>Thalassococcus</taxon>
    </lineage>
</organism>
<gene>
    <name evidence="2" type="ORF">PFY00_10730</name>
</gene>